<dbReference type="GeneID" id="112460414"/>
<proteinExistence type="predicted"/>
<dbReference type="Gene3D" id="1.10.10.60">
    <property type="entry name" value="Homeodomain-like"/>
    <property type="match status" value="1"/>
</dbReference>
<dbReference type="InterPro" id="IPR044822">
    <property type="entry name" value="Myb_DNA-bind_4"/>
</dbReference>
<dbReference type="RefSeq" id="XP_024880840.1">
    <property type="nucleotide sequence ID" value="XM_025025072.1"/>
</dbReference>
<reference evidence="4" key="1">
    <citation type="submission" date="2025-08" db="UniProtKB">
        <authorList>
            <consortium name="RefSeq"/>
        </authorList>
    </citation>
    <scope>IDENTIFICATION</scope>
    <source>
        <tissue evidence="4">Whole body</tissue>
    </source>
</reference>
<feature type="compositionally biased region" description="Basic and acidic residues" evidence="1">
    <location>
        <begin position="262"/>
        <end position="277"/>
    </location>
</feature>
<accession>A0A6J1QJV5</accession>
<dbReference type="Pfam" id="PF13837">
    <property type="entry name" value="Myb_DNA-bind_4"/>
    <property type="match status" value="1"/>
</dbReference>
<organism evidence="3 4">
    <name type="scientific">Temnothorax curvispinosus</name>
    <dbReference type="NCBI Taxonomy" id="300111"/>
    <lineage>
        <taxon>Eukaryota</taxon>
        <taxon>Metazoa</taxon>
        <taxon>Ecdysozoa</taxon>
        <taxon>Arthropoda</taxon>
        <taxon>Hexapoda</taxon>
        <taxon>Insecta</taxon>
        <taxon>Pterygota</taxon>
        <taxon>Neoptera</taxon>
        <taxon>Endopterygota</taxon>
        <taxon>Hymenoptera</taxon>
        <taxon>Apocrita</taxon>
        <taxon>Aculeata</taxon>
        <taxon>Formicoidea</taxon>
        <taxon>Formicidae</taxon>
        <taxon>Myrmicinae</taxon>
        <taxon>Temnothorax</taxon>
    </lineage>
</organism>
<sequence length="293" mass="33583">MSDKMFVYFKVNKDCDVEMEYVADQKEEYDRILNDNNFAVNKILSLINSGQIKCKGKVVEILRGNDLDMLYGNPDCIFVETDTSDSENQHPRGINIKIDATSPMSSCSGSGENKGDNKDWQDDETKYLLDQVYAYLPVIGPQKKFKTKKAMWLKIAEEISQKFCKVRTSIQVENRYKTVLRRKKSAVENNSGSGNSRQDVPFEEELHKIASTDDSIEPEVVRTATGVKRFKKSDDSVKIKNSSPGNKKTVSIAEKLEELHEKTETAREKQHQEKMALIRELWSGRQRNPEVRE</sequence>
<dbReference type="OrthoDB" id="6776802at2759"/>
<feature type="compositionally biased region" description="Polar residues" evidence="1">
    <location>
        <begin position="102"/>
        <end position="111"/>
    </location>
</feature>
<feature type="region of interest" description="Disordered" evidence="1">
    <location>
        <begin position="82"/>
        <end position="119"/>
    </location>
</feature>
<name>A0A6J1QJV5_9HYME</name>
<evidence type="ECO:0000256" key="1">
    <source>
        <dbReference type="SAM" id="MobiDB-lite"/>
    </source>
</evidence>
<keyword evidence="3" id="KW-1185">Reference proteome</keyword>
<dbReference type="Proteomes" id="UP000504618">
    <property type="component" value="Unplaced"/>
</dbReference>
<evidence type="ECO:0000313" key="3">
    <source>
        <dbReference type="Proteomes" id="UP000504618"/>
    </source>
</evidence>
<feature type="region of interest" description="Disordered" evidence="1">
    <location>
        <begin position="262"/>
        <end position="293"/>
    </location>
</feature>
<evidence type="ECO:0000313" key="4">
    <source>
        <dbReference type="RefSeq" id="XP_024880840.1"/>
    </source>
</evidence>
<dbReference type="AlphaFoldDB" id="A0A6J1QJV5"/>
<protein>
    <submittedName>
        <fullName evidence="4">Uncharacterized protein LOC112460414</fullName>
    </submittedName>
</protein>
<evidence type="ECO:0000259" key="2">
    <source>
        <dbReference type="Pfam" id="PF13837"/>
    </source>
</evidence>
<gene>
    <name evidence="4" type="primary">LOC112460414</name>
</gene>
<feature type="domain" description="Myb/SANT-like DNA-binding" evidence="2">
    <location>
        <begin position="118"/>
        <end position="209"/>
    </location>
</feature>